<dbReference type="FunFam" id="3.50.50.60:FF:000010">
    <property type="entry name" value="tRNA uridine 5-carboxymethylaminomethyl modification enzyme MnmG"/>
    <property type="match status" value="1"/>
</dbReference>
<accession>G4MC21</accession>
<evidence type="ECO:0000313" key="16">
    <source>
        <dbReference type="Proteomes" id="UP000003511"/>
    </source>
</evidence>
<dbReference type="InterPro" id="IPR002218">
    <property type="entry name" value="MnmG-rel"/>
</dbReference>
<dbReference type="InterPro" id="IPR049312">
    <property type="entry name" value="GIDA_C_N"/>
</dbReference>
<dbReference type="EMBL" id="CAFE01000186">
    <property type="protein sequence ID" value="CCD38700.1"/>
    <property type="molecule type" value="Genomic_DNA"/>
</dbReference>
<dbReference type="Pfam" id="PF01134">
    <property type="entry name" value="GIDA"/>
    <property type="match status" value="1"/>
</dbReference>
<comment type="caution">
    <text evidence="15">The sequence shown here is derived from an EMBL/GenBank/DDBJ whole genome shotgun (WGS) entry which is preliminary data.</text>
</comment>
<dbReference type="HOGENOM" id="CLU_007831_2_2_4"/>
<dbReference type="Gene3D" id="1.10.150.570">
    <property type="entry name" value="GidA associated domain, C-terminal subdomain"/>
    <property type="match status" value="1"/>
</dbReference>
<feature type="region of interest" description="Disordered" evidence="13">
    <location>
        <begin position="651"/>
        <end position="671"/>
    </location>
</feature>
<comment type="caution">
    <text evidence="12">Lacks conserved residue(s) required for the propagation of feature annotation.</text>
</comment>
<comment type="function">
    <text evidence="2 12">NAD-binding protein involved in the addition of a carboxymethylaminomethyl (cmnm) group at the wobble position (U34) of certain tRNAs, forming tRNA-cmnm(5)s(2)U34.</text>
</comment>
<dbReference type="FunFam" id="1.10.10.1800:FF:000001">
    <property type="entry name" value="tRNA uridine 5-carboxymethylaminomethyl modification enzyme MnmG"/>
    <property type="match status" value="1"/>
</dbReference>
<dbReference type="Pfam" id="PF13932">
    <property type="entry name" value="SAM_GIDA_C"/>
    <property type="match status" value="1"/>
</dbReference>
<evidence type="ECO:0000256" key="8">
    <source>
        <dbReference type="ARBA" id="ARBA00022827"/>
    </source>
</evidence>
<keyword evidence="5 12" id="KW-0963">Cytoplasm</keyword>
<dbReference type="Proteomes" id="UP000003511">
    <property type="component" value="Unassembled WGS sequence"/>
</dbReference>
<sequence length="671" mass="73405">MQGYSLFRFMSFVHGIFMLYPTEFDVIVVGGGHAGTEAALASARMGCKTLLLTHNIETLGQMSCNPSIGGIGKGHLVKEVDALGGAMAAATDEAGIQFGILNSSKGPAVRATRAQADRLLYKQAIRHRLENQPNLWLFQQAVDDLIVEGDRVVGTATQVGLQFRSRAVVLTAGTFLDGKIHVGLNNYVGGRAGDPAAVSLSARLKELKLPQGRLKTGTPPRIDGRTIDFSKLEEQPGDLDPIPVFSFLGRAEQHPRQMPCWVTHTNAQTHDIIRSGLDRSPIYTGVIEGVGPRYCPSIEDKIHRFASEDAHQIFLEPEGLTTNEFYPNGISTSLPFDVQLNLVRSMRGLEHAHILRPGYAIEYDYFDPRALKASLETKAINGLFFAGQINGTTGYEEAAAQGLLAGVNAGLQVQGKDPWSPRRDQAYLGVLVDDLVTRGVSEPYRMFTSRAEYRLSLREDNADMRLTEIGRELGVVDDVRWDAFSRKRDAVSRETQRLRSSWVNPKTLPAEEATALLGEAIDHEYSLADLLRRPGVSYEGICALRDGTCGPEAPLADDPVLLAQIKEQIEIGVKYQGYIDRQADEIVRNGAQENTRLPEGIDYNEVRGLSFEVRQKLIQHRPETIGQASRISGITPAAISLLMVHLKRGAGRRGRGSADGDSSAGNTTAVQ</sequence>
<dbReference type="Pfam" id="PF21680">
    <property type="entry name" value="GIDA_C_1st"/>
    <property type="match status" value="1"/>
</dbReference>
<comment type="subunit">
    <text evidence="10 12">Homodimer. Heterotetramer of two MnmE and two MnmG subunits.</text>
</comment>
<dbReference type="Gene3D" id="1.10.10.1800">
    <property type="entry name" value="tRNA uridine 5-carboxymethylaminomethyl modification enzyme MnmG/GidA"/>
    <property type="match status" value="1"/>
</dbReference>
<dbReference type="FunFam" id="1.10.150.570:FF:000001">
    <property type="entry name" value="tRNA uridine 5-carboxymethylaminomethyl modification enzyme MnmG"/>
    <property type="match status" value="1"/>
</dbReference>
<dbReference type="PANTHER" id="PTHR11806">
    <property type="entry name" value="GLUCOSE INHIBITED DIVISION PROTEIN A"/>
    <property type="match status" value="1"/>
</dbReference>
<dbReference type="STRING" id="1055526.BKIR_c33_3885"/>
<comment type="similarity">
    <text evidence="3 12">Belongs to the MnmG family.</text>
</comment>
<dbReference type="InterPro" id="IPR036188">
    <property type="entry name" value="FAD/NAD-bd_sf"/>
</dbReference>
<protein>
    <recommendedName>
        <fullName evidence="4 12">tRNA uridine 5-carboxymethylaminomethyl modification enzyme MnmG</fullName>
    </recommendedName>
    <alternativeName>
        <fullName evidence="11 12">Glucose-inhibited division protein A</fullName>
    </alternativeName>
</protein>
<dbReference type="PROSITE" id="PS01280">
    <property type="entry name" value="GIDA_1"/>
    <property type="match status" value="1"/>
</dbReference>
<dbReference type="PANTHER" id="PTHR11806:SF0">
    <property type="entry name" value="PROTEIN MTO1 HOMOLOG, MITOCHONDRIAL"/>
    <property type="match status" value="1"/>
</dbReference>
<evidence type="ECO:0000256" key="1">
    <source>
        <dbReference type="ARBA" id="ARBA00001974"/>
    </source>
</evidence>
<dbReference type="FunFam" id="3.50.50.60:FF:000002">
    <property type="entry name" value="tRNA uridine 5-carboxymethylaminomethyl modification enzyme MnmG"/>
    <property type="match status" value="1"/>
</dbReference>
<feature type="binding site" evidence="12">
    <location>
        <begin position="291"/>
        <end position="305"/>
    </location>
    <ligand>
        <name>NAD(+)</name>
        <dbReference type="ChEBI" id="CHEBI:57540"/>
    </ligand>
</feature>
<keyword evidence="7 12" id="KW-0819">tRNA processing</keyword>
<name>G4MC21_9BURK</name>
<gene>
    <name evidence="12" type="primary">mnmG</name>
    <name evidence="12" type="synonym">gidA</name>
    <name evidence="15" type="ORF">BKIR_c33_3885</name>
</gene>
<evidence type="ECO:0000256" key="9">
    <source>
        <dbReference type="ARBA" id="ARBA00023027"/>
    </source>
</evidence>
<evidence type="ECO:0000256" key="5">
    <source>
        <dbReference type="ARBA" id="ARBA00022490"/>
    </source>
</evidence>
<evidence type="ECO:0000256" key="10">
    <source>
        <dbReference type="ARBA" id="ARBA00025948"/>
    </source>
</evidence>
<evidence type="ECO:0000256" key="13">
    <source>
        <dbReference type="SAM" id="MobiDB-lite"/>
    </source>
</evidence>
<keyword evidence="6 12" id="KW-0285">Flavoprotein</keyword>
<evidence type="ECO:0000256" key="4">
    <source>
        <dbReference type="ARBA" id="ARBA00020461"/>
    </source>
</evidence>
<dbReference type="InterPro" id="IPR044920">
    <property type="entry name" value="MnmG_C_subdom_sf"/>
</dbReference>
<evidence type="ECO:0000256" key="2">
    <source>
        <dbReference type="ARBA" id="ARBA00003717"/>
    </source>
</evidence>
<evidence type="ECO:0000256" key="12">
    <source>
        <dbReference type="HAMAP-Rule" id="MF_00129"/>
    </source>
</evidence>
<dbReference type="GO" id="GO:0050660">
    <property type="term" value="F:flavin adenine dinucleotide binding"/>
    <property type="evidence" value="ECO:0007669"/>
    <property type="project" value="UniProtKB-UniRule"/>
</dbReference>
<evidence type="ECO:0000256" key="11">
    <source>
        <dbReference type="ARBA" id="ARBA00031800"/>
    </source>
</evidence>
<evidence type="ECO:0000256" key="6">
    <source>
        <dbReference type="ARBA" id="ARBA00022630"/>
    </source>
</evidence>
<evidence type="ECO:0000259" key="14">
    <source>
        <dbReference type="SMART" id="SM01228"/>
    </source>
</evidence>
<dbReference type="GO" id="GO:0005829">
    <property type="term" value="C:cytosol"/>
    <property type="evidence" value="ECO:0007669"/>
    <property type="project" value="TreeGrafter"/>
</dbReference>
<evidence type="ECO:0000256" key="3">
    <source>
        <dbReference type="ARBA" id="ARBA00007653"/>
    </source>
</evidence>
<dbReference type="InterPro" id="IPR004416">
    <property type="entry name" value="MnmG"/>
</dbReference>
<dbReference type="SUPFAM" id="SSF51905">
    <property type="entry name" value="FAD/NAD(P)-binding domain"/>
    <property type="match status" value="1"/>
</dbReference>
<feature type="domain" description="tRNA uridine 5-carboxymethylaminomethyl modification enzyme C-terminal subdomain" evidence="14">
    <location>
        <begin position="573"/>
        <end position="644"/>
    </location>
</feature>
<dbReference type="AlphaFoldDB" id="G4MC21"/>
<keyword evidence="9 12" id="KW-0520">NAD</keyword>
<dbReference type="InterPro" id="IPR040131">
    <property type="entry name" value="MnmG_N"/>
</dbReference>
<dbReference type="InterPro" id="IPR020595">
    <property type="entry name" value="MnmG-rel_CS"/>
</dbReference>
<keyword evidence="8 12" id="KW-0274">FAD</keyword>
<dbReference type="GO" id="GO:0030488">
    <property type="term" value="P:tRNA methylation"/>
    <property type="evidence" value="ECO:0007669"/>
    <property type="project" value="TreeGrafter"/>
</dbReference>
<proteinExistence type="inferred from homology"/>
<keyword evidence="16" id="KW-1185">Reference proteome</keyword>
<dbReference type="Gene3D" id="3.50.50.60">
    <property type="entry name" value="FAD/NAD(P)-binding domain"/>
    <property type="match status" value="2"/>
</dbReference>
<dbReference type="SMART" id="SM01228">
    <property type="entry name" value="GIDA_assoc_3"/>
    <property type="match status" value="1"/>
</dbReference>
<evidence type="ECO:0000256" key="7">
    <source>
        <dbReference type="ARBA" id="ARBA00022694"/>
    </source>
</evidence>
<dbReference type="NCBIfam" id="TIGR00136">
    <property type="entry name" value="mnmG_gidA"/>
    <property type="match status" value="1"/>
</dbReference>
<reference evidence="15 16" key="2">
    <citation type="submission" date="2011-10" db="EMBL/GenBank/DDBJ databases">
        <title>Draft genome sequence of Candidatus Burkholderia kirkii.</title>
        <authorList>
            <person name="Carlier A.L."/>
            <person name="Eberl L."/>
        </authorList>
    </citation>
    <scope>NUCLEOTIDE SEQUENCE [LARGE SCALE GENOMIC DNA]</scope>
    <source>
        <strain evidence="15 16">UZHbot1</strain>
    </source>
</reference>
<comment type="subcellular location">
    <subcellularLocation>
        <location evidence="12">Cytoplasm</location>
    </subcellularLocation>
</comment>
<dbReference type="InterPro" id="IPR047001">
    <property type="entry name" value="MnmG_C_subdom"/>
</dbReference>
<feature type="binding site" evidence="12">
    <location>
        <begin position="30"/>
        <end position="35"/>
    </location>
    <ligand>
        <name>FAD</name>
        <dbReference type="ChEBI" id="CHEBI:57692"/>
    </ligand>
</feature>
<dbReference type="HAMAP" id="MF_00129">
    <property type="entry name" value="MnmG_GidA"/>
    <property type="match status" value="1"/>
</dbReference>
<organism evidence="15 16">
    <name type="scientific">Candidatus Paraburkholderia kirkii UZHbot1</name>
    <dbReference type="NCBI Taxonomy" id="1055526"/>
    <lineage>
        <taxon>Bacteria</taxon>
        <taxon>Pseudomonadati</taxon>
        <taxon>Pseudomonadota</taxon>
        <taxon>Betaproteobacteria</taxon>
        <taxon>Burkholderiales</taxon>
        <taxon>Burkholderiaceae</taxon>
        <taxon>Paraburkholderia</taxon>
    </lineage>
</organism>
<dbReference type="InterPro" id="IPR026904">
    <property type="entry name" value="MnmG_C"/>
</dbReference>
<evidence type="ECO:0000313" key="15">
    <source>
        <dbReference type="EMBL" id="CCD38700.1"/>
    </source>
</evidence>
<dbReference type="PROSITE" id="PS01281">
    <property type="entry name" value="GIDA_2"/>
    <property type="match status" value="1"/>
</dbReference>
<reference evidence="15 16" key="1">
    <citation type="submission" date="2011-09" db="EMBL/GenBank/DDBJ databases">
        <authorList>
            <person name="Carlier A."/>
        </authorList>
    </citation>
    <scope>NUCLEOTIDE SEQUENCE [LARGE SCALE GENOMIC DNA]</scope>
    <source>
        <strain evidence="15 16">UZHbot1</strain>
    </source>
</reference>
<dbReference type="GO" id="GO:0002098">
    <property type="term" value="P:tRNA wobble uridine modification"/>
    <property type="evidence" value="ECO:0007669"/>
    <property type="project" value="InterPro"/>
</dbReference>
<comment type="cofactor">
    <cofactor evidence="1 12">
        <name>FAD</name>
        <dbReference type="ChEBI" id="CHEBI:57692"/>
    </cofactor>
</comment>